<evidence type="ECO:0000256" key="2">
    <source>
        <dbReference type="SAM" id="Phobius"/>
    </source>
</evidence>
<feature type="transmembrane region" description="Helical" evidence="2">
    <location>
        <begin position="430"/>
        <end position="449"/>
    </location>
</feature>
<feature type="compositionally biased region" description="Low complexity" evidence="1">
    <location>
        <begin position="1"/>
        <end position="14"/>
    </location>
</feature>
<dbReference type="AlphaFoldDB" id="E3NNL3"/>
<feature type="transmembrane region" description="Helical" evidence="2">
    <location>
        <begin position="240"/>
        <end position="260"/>
    </location>
</feature>
<keyword evidence="4" id="KW-1185">Reference proteome</keyword>
<organism evidence="4">
    <name type="scientific">Caenorhabditis remanei</name>
    <name type="common">Caenorhabditis vulgaris</name>
    <dbReference type="NCBI Taxonomy" id="31234"/>
    <lineage>
        <taxon>Eukaryota</taxon>
        <taxon>Metazoa</taxon>
        <taxon>Ecdysozoa</taxon>
        <taxon>Nematoda</taxon>
        <taxon>Chromadorea</taxon>
        <taxon>Rhabditida</taxon>
        <taxon>Rhabditina</taxon>
        <taxon>Rhabditomorpha</taxon>
        <taxon>Rhabditoidea</taxon>
        <taxon>Rhabditidae</taxon>
        <taxon>Peloderinae</taxon>
        <taxon>Caenorhabditis</taxon>
    </lineage>
</organism>
<accession>E3NNL3</accession>
<protein>
    <submittedName>
        <fullName evidence="3">Uncharacterized protein</fullName>
    </submittedName>
</protein>
<feature type="region of interest" description="Disordered" evidence="1">
    <location>
        <begin position="1"/>
        <end position="25"/>
    </location>
</feature>
<keyword evidence="2" id="KW-0812">Transmembrane</keyword>
<dbReference type="SUPFAM" id="SSF103473">
    <property type="entry name" value="MFS general substrate transporter"/>
    <property type="match status" value="1"/>
</dbReference>
<dbReference type="HOGENOM" id="CLU_019758_0_0_1"/>
<feature type="transmembrane region" description="Helical" evidence="2">
    <location>
        <begin position="324"/>
        <end position="345"/>
    </location>
</feature>
<feature type="transmembrane region" description="Helical" evidence="2">
    <location>
        <begin position="152"/>
        <end position="171"/>
    </location>
</feature>
<feature type="transmembrane region" description="Helical" evidence="2">
    <location>
        <begin position="59"/>
        <end position="77"/>
    </location>
</feature>
<feature type="transmembrane region" description="Helical" evidence="2">
    <location>
        <begin position="488"/>
        <end position="508"/>
    </location>
</feature>
<dbReference type="FunCoup" id="E3NNL3">
    <property type="interactions" value="1764"/>
</dbReference>
<dbReference type="OMA" id="INDGRMF"/>
<dbReference type="OrthoDB" id="5815769at2759"/>
<gene>
    <name evidence="3" type="ORF">CRE_13175</name>
</gene>
<dbReference type="InterPro" id="IPR036259">
    <property type="entry name" value="MFS_trans_sf"/>
</dbReference>
<feature type="transmembrane region" description="Helical" evidence="2">
    <location>
        <begin position="365"/>
        <end position="383"/>
    </location>
</feature>
<dbReference type="Proteomes" id="UP000008281">
    <property type="component" value="Unassembled WGS sequence"/>
</dbReference>
<keyword evidence="2" id="KW-0472">Membrane</keyword>
<proteinExistence type="predicted"/>
<name>E3NNL3_CAERE</name>
<evidence type="ECO:0000256" key="1">
    <source>
        <dbReference type="SAM" id="MobiDB-lite"/>
    </source>
</evidence>
<keyword evidence="2" id="KW-1133">Transmembrane helix</keyword>
<feature type="transmembrane region" description="Helical" evidence="2">
    <location>
        <begin position="456"/>
        <end position="476"/>
    </location>
</feature>
<evidence type="ECO:0000313" key="4">
    <source>
        <dbReference type="Proteomes" id="UP000008281"/>
    </source>
</evidence>
<dbReference type="InParanoid" id="E3NNL3"/>
<dbReference type="eggNOG" id="ENOG502TKKH">
    <property type="taxonomic scope" value="Eukaryota"/>
</dbReference>
<feature type="transmembrane region" description="Helical" evidence="2">
    <location>
        <begin position="390"/>
        <end position="410"/>
    </location>
</feature>
<sequence>MSSDSSTPQQTTSKSKSKEDDRLLTLKPSTSEAEATIYNQRMFWNLEEVMTYIGARYPYYRTTVLPICIVYFFIYFASRVISETKKMSLNEVAENNGTHEFFYSKCLPNNEDDSLKVAEKADFLHVEIPKGELTIVMNALFMFATTTISPRIMVLVCIGMNSLCYFIMAHFPTQLQMMIYLSQIFTEIYRIVATVTIAESVPKFHRVPALVLIELVRTASRSLSTVFVRLPSEVSLDMTYSLEIFGFLMIFMGFLAYYTFHDSLFSLLARSKTDQMQDRLTHIFDKSDILLAPDTVIDQIAFENFENNTSAIEILTKTLKTFKLIQEVLVCGLISGASLAVNSFAEAEINRHAEVMFFEKTLIPGPTYLISSLLLIMMSFLMPKKRILPVIIVIPVLFLLASAIFMIPAYFKELDKCSQHWVVSSSAFPLFLSVGILTSALTDVIRFLVKLHLLEVMPVLIRVPIISLLFFVQYSFDGNVRDLYATNSIGGETILVLITVLSMLVLLITPRKKNEMNVYFSEYTNNDKERQLPPAPKRID</sequence>
<evidence type="ECO:0000313" key="3">
    <source>
        <dbReference type="EMBL" id="EFP11360.1"/>
    </source>
</evidence>
<dbReference type="EMBL" id="DS269227">
    <property type="protein sequence ID" value="EFP11360.1"/>
    <property type="molecule type" value="Genomic_DNA"/>
</dbReference>
<reference evidence="3" key="1">
    <citation type="submission" date="2007-07" db="EMBL/GenBank/DDBJ databases">
        <title>PCAP assembly of the Caenorhabditis remanei genome.</title>
        <authorList>
            <consortium name="The Caenorhabditis remanei Sequencing Consortium"/>
            <person name="Wilson R.K."/>
        </authorList>
    </citation>
    <scope>NUCLEOTIDE SEQUENCE [LARGE SCALE GENOMIC DNA]</scope>
    <source>
        <strain evidence="3">PB4641</strain>
    </source>
</reference>